<dbReference type="SFLD" id="SFLDG01101">
    <property type="entry name" value="Uncharacterised_Radical_SAM_Su"/>
    <property type="match status" value="1"/>
</dbReference>
<dbReference type="PROSITE" id="PS51918">
    <property type="entry name" value="RADICAL_SAM"/>
    <property type="match status" value="1"/>
</dbReference>
<dbReference type="InterPro" id="IPR027596">
    <property type="entry name" value="AmmeMemoSam_rS"/>
</dbReference>
<organism evidence="8 9">
    <name type="scientific">Lebetimonas natsushimae</name>
    <dbReference type="NCBI Taxonomy" id="1936991"/>
    <lineage>
        <taxon>Bacteria</taxon>
        <taxon>Pseudomonadati</taxon>
        <taxon>Campylobacterota</taxon>
        <taxon>Epsilonproteobacteria</taxon>
        <taxon>Nautiliales</taxon>
        <taxon>Nautiliaceae</taxon>
        <taxon>Lebetimonas</taxon>
    </lineage>
</organism>
<keyword evidence="8" id="KW-0670">Pyruvate</keyword>
<dbReference type="Pfam" id="PF04055">
    <property type="entry name" value="Radical_SAM"/>
    <property type="match status" value="1"/>
</dbReference>
<gene>
    <name evidence="8" type="ORF">LNAT_P1421</name>
</gene>
<dbReference type="InterPro" id="IPR016431">
    <property type="entry name" value="Pyrv-formate_lyase-activ_prd"/>
</dbReference>
<evidence type="ECO:0000259" key="7">
    <source>
        <dbReference type="PROSITE" id="PS51918"/>
    </source>
</evidence>
<dbReference type="SFLD" id="SFLDS00029">
    <property type="entry name" value="Radical_SAM"/>
    <property type="match status" value="1"/>
</dbReference>
<dbReference type="PANTHER" id="PTHR30352">
    <property type="entry name" value="PYRUVATE FORMATE-LYASE-ACTIVATING ENZYME"/>
    <property type="match status" value="1"/>
</dbReference>
<dbReference type="SMART" id="SM00729">
    <property type="entry name" value="Elp3"/>
    <property type="match status" value="1"/>
</dbReference>
<dbReference type="CDD" id="cd01335">
    <property type="entry name" value="Radical_SAM"/>
    <property type="match status" value="1"/>
</dbReference>
<keyword evidence="8" id="KW-0456">Lyase</keyword>
<sequence>MKYYETIDNEKIKCLLCRHHCVLKNGQVGVCGINMNKDGKLVNLVYGHPSSINVDPVEKKPLFHFLPGTDVLSFGTVGCNFKCPFCQNWQIAHTNKVNDKVYVSPEEMVNLALQYKCESIAYTYNEPSVFYPYARDVGILAKEKGLKNIFVTNGFESVYEIEDMKNWVDACNVDLKSFKKDYYKKVLKGDLEYVLDTIKRLKDVGIWQEITTLIVPGDNDSEEELTQIAEFIASVGIEIPWHITRFHPDYKVQDKPPTPMETMVKAYEIGKKAGLKYVYLGNVAIPVITYCPKCGEELIVRSIYRIEKNILKIDENGIGHCPKCGEIIEGVWK</sequence>
<dbReference type="AlphaFoldDB" id="A0A292YG81"/>
<dbReference type="InterPro" id="IPR058240">
    <property type="entry name" value="rSAM_sf"/>
</dbReference>
<evidence type="ECO:0000256" key="2">
    <source>
        <dbReference type="ARBA" id="ARBA00022691"/>
    </source>
</evidence>
<dbReference type="InterPro" id="IPR007197">
    <property type="entry name" value="rSAM"/>
</dbReference>
<dbReference type="GO" id="GO:0016829">
    <property type="term" value="F:lyase activity"/>
    <property type="evidence" value="ECO:0007669"/>
    <property type="project" value="UniProtKB-KW"/>
</dbReference>
<dbReference type="PANTHER" id="PTHR30352:SF5">
    <property type="entry name" value="PYRUVATE FORMATE-LYASE 1-ACTIVATING ENZYME"/>
    <property type="match status" value="1"/>
</dbReference>
<dbReference type="GO" id="GO:0043365">
    <property type="term" value="F:[formate-C-acetyltransferase]-activating enzyme activity"/>
    <property type="evidence" value="ECO:0007669"/>
    <property type="project" value="UniProtKB-EC"/>
</dbReference>
<dbReference type="GO" id="GO:0046872">
    <property type="term" value="F:metal ion binding"/>
    <property type="evidence" value="ECO:0007669"/>
    <property type="project" value="UniProtKB-KW"/>
</dbReference>
<proteinExistence type="predicted"/>
<feature type="domain" description="Radical SAM core" evidence="7">
    <location>
        <begin position="64"/>
        <end position="280"/>
    </location>
</feature>
<protein>
    <submittedName>
        <fullName evidence="8">Pyruvate formate lyase activating enzyme</fullName>
        <ecNumber evidence="8">1.97.1.4</ecNumber>
    </submittedName>
</protein>
<dbReference type="EMBL" id="BDME01000006">
    <property type="protein sequence ID" value="GAX88126.1"/>
    <property type="molecule type" value="Genomic_DNA"/>
</dbReference>
<name>A0A292YG81_9BACT</name>
<keyword evidence="2 6" id="KW-0949">S-adenosyl-L-methionine</keyword>
<dbReference type="EC" id="1.97.1.4" evidence="8"/>
<feature type="binding site" evidence="6">
    <location>
        <position position="79"/>
    </location>
    <ligand>
        <name>[4Fe-4S] cluster</name>
        <dbReference type="ChEBI" id="CHEBI:49883"/>
        <note>4Fe-4S-S-AdoMet</note>
    </ligand>
</feature>
<dbReference type="InterPro" id="IPR034457">
    <property type="entry name" value="Organic_radical-activating"/>
</dbReference>
<keyword evidence="1" id="KW-0004">4Fe-4S</keyword>
<evidence type="ECO:0000256" key="4">
    <source>
        <dbReference type="ARBA" id="ARBA00023004"/>
    </source>
</evidence>
<dbReference type="OrthoDB" id="9778883at2"/>
<accession>A0A292YG81</accession>
<evidence type="ECO:0000256" key="6">
    <source>
        <dbReference type="PIRSR" id="PIRSR004869-50"/>
    </source>
</evidence>
<evidence type="ECO:0000256" key="1">
    <source>
        <dbReference type="ARBA" id="ARBA00022485"/>
    </source>
</evidence>
<keyword evidence="5 6" id="KW-0411">Iron-sulfur</keyword>
<dbReference type="Proteomes" id="UP000217944">
    <property type="component" value="Unassembled WGS sequence"/>
</dbReference>
<keyword evidence="3 6" id="KW-0479">Metal-binding</keyword>
<feature type="binding site" evidence="6">
    <location>
        <position position="86"/>
    </location>
    <ligand>
        <name>[4Fe-4S] cluster</name>
        <dbReference type="ChEBI" id="CHEBI:49883"/>
        <note>4Fe-4S-S-AdoMet</note>
    </ligand>
</feature>
<feature type="binding site" evidence="6">
    <location>
        <position position="83"/>
    </location>
    <ligand>
        <name>[4Fe-4S] cluster</name>
        <dbReference type="ChEBI" id="CHEBI:49883"/>
        <note>4Fe-4S-S-AdoMet</note>
    </ligand>
</feature>
<dbReference type="GO" id="GO:0051539">
    <property type="term" value="F:4 iron, 4 sulfur cluster binding"/>
    <property type="evidence" value="ECO:0007669"/>
    <property type="project" value="UniProtKB-KW"/>
</dbReference>
<keyword evidence="8" id="KW-0560">Oxidoreductase</keyword>
<dbReference type="Gene3D" id="3.20.20.70">
    <property type="entry name" value="Aldolase class I"/>
    <property type="match status" value="1"/>
</dbReference>
<evidence type="ECO:0000313" key="8">
    <source>
        <dbReference type="EMBL" id="GAX88126.1"/>
    </source>
</evidence>
<keyword evidence="9" id="KW-1185">Reference proteome</keyword>
<evidence type="ECO:0000313" key="9">
    <source>
        <dbReference type="Proteomes" id="UP000217944"/>
    </source>
</evidence>
<keyword evidence="4 6" id="KW-0408">Iron</keyword>
<dbReference type="NCBIfam" id="TIGR04337">
    <property type="entry name" value="AmmeMemoSam_rS"/>
    <property type="match status" value="1"/>
</dbReference>
<comment type="caution">
    <text evidence="8">The sequence shown here is derived from an EMBL/GenBank/DDBJ whole genome shotgun (WGS) entry which is preliminary data.</text>
</comment>
<dbReference type="InterPro" id="IPR006638">
    <property type="entry name" value="Elp3/MiaA/NifB-like_rSAM"/>
</dbReference>
<dbReference type="InterPro" id="IPR013785">
    <property type="entry name" value="Aldolase_TIM"/>
</dbReference>
<reference evidence="8 9" key="1">
    <citation type="journal article" date="2017" name="Syst. Appl. Microbiol.">
        <title>Lebetimonas natsushimae sp. nov., a novel strictly anaerobic, moderately thermophilic chemoautotroph isolated from a deep-sea hydrothermal vent polychaete nest in the Mid-Okinawa Trough.</title>
        <authorList>
            <person name="Nagata R."/>
            <person name="Takaki Y."/>
            <person name="Tame A."/>
            <person name="Nunoura T."/>
            <person name="Muto H."/>
            <person name="Mino S."/>
            <person name="Sawayama S."/>
            <person name="Takai K."/>
            <person name="Nakagawa S."/>
        </authorList>
    </citation>
    <scope>NUCLEOTIDE SEQUENCE [LARGE SCALE GENOMIC DNA]</scope>
    <source>
        <strain evidence="8 9">HS1857</strain>
    </source>
</reference>
<dbReference type="RefSeq" id="WP_096259901.1">
    <property type="nucleotide sequence ID" value="NZ_BDME01000006.1"/>
</dbReference>
<comment type="cofactor">
    <cofactor evidence="6">
        <name>[4Fe-4S] cluster</name>
        <dbReference type="ChEBI" id="CHEBI:49883"/>
    </cofactor>
    <text evidence="6">Binds 1 [4Fe-4S] cluster. The cluster is coordinated with 3 cysteines and an exchangeable S-adenosyl-L-methionine.</text>
</comment>
<evidence type="ECO:0000256" key="5">
    <source>
        <dbReference type="ARBA" id="ARBA00023014"/>
    </source>
</evidence>
<dbReference type="SUPFAM" id="SSF102114">
    <property type="entry name" value="Radical SAM enzymes"/>
    <property type="match status" value="1"/>
</dbReference>
<evidence type="ECO:0000256" key="3">
    <source>
        <dbReference type="ARBA" id="ARBA00022723"/>
    </source>
</evidence>
<dbReference type="PIRSF" id="PIRSF004869">
    <property type="entry name" value="PflX_prd"/>
    <property type="match status" value="1"/>
</dbReference>